<sequence>MCKLLKEMFKNIDKDNSGTITLDKLKNGLAKHGTELSDGEIQQLMEAADADGNGLIDYDEFVTATVHMNKLGREEHLYTTFQYFDKDNSGEELEQALKEQGLYDADKIKEAISDADSDNDGRIDYYSEFVAMMRKGTAGAEPLNNKKRRDVVL</sequence>
<dbReference type="PROSITE" id="PS50222">
    <property type="entry name" value="EF_HAND_2"/>
    <property type="match status" value="3"/>
</dbReference>
<keyword evidence="1" id="KW-0479">Metal-binding</keyword>
<name>A0A8T0RTM4_PANVG</name>
<accession>A0A8T0RTM4</accession>
<dbReference type="PROSITE" id="PS00018">
    <property type="entry name" value="EF_HAND_1"/>
    <property type="match status" value="1"/>
</dbReference>
<dbReference type="FunFam" id="1.10.238.10:FF:000001">
    <property type="entry name" value="Calmodulin 1"/>
    <property type="match status" value="1"/>
</dbReference>
<evidence type="ECO:0000313" key="5">
    <source>
        <dbReference type="EMBL" id="KAG2589832.1"/>
    </source>
</evidence>
<dbReference type="SMART" id="SM00054">
    <property type="entry name" value="EFh"/>
    <property type="match status" value="4"/>
</dbReference>
<dbReference type="Proteomes" id="UP000823388">
    <property type="component" value="Chromosome 5N"/>
</dbReference>
<dbReference type="EMBL" id="CM029046">
    <property type="protein sequence ID" value="KAG2589832.1"/>
    <property type="molecule type" value="Genomic_DNA"/>
</dbReference>
<protein>
    <recommendedName>
        <fullName evidence="4">EF-hand domain-containing protein</fullName>
    </recommendedName>
</protein>
<dbReference type="Gene3D" id="1.10.238.10">
    <property type="entry name" value="EF-hand"/>
    <property type="match status" value="2"/>
</dbReference>
<comment type="caution">
    <text evidence="5">The sequence shown here is derived from an EMBL/GenBank/DDBJ whole genome shotgun (WGS) entry which is preliminary data.</text>
</comment>
<keyword evidence="2" id="KW-0677">Repeat</keyword>
<evidence type="ECO:0000256" key="3">
    <source>
        <dbReference type="ARBA" id="ARBA00022837"/>
    </source>
</evidence>
<gene>
    <name evidence="5" type="ORF">PVAP13_5NG335400</name>
</gene>
<proteinExistence type="predicted"/>
<keyword evidence="3" id="KW-0106">Calcium</keyword>
<dbReference type="InterPro" id="IPR018247">
    <property type="entry name" value="EF_Hand_1_Ca_BS"/>
</dbReference>
<dbReference type="PANTHER" id="PTHR45942">
    <property type="entry name" value="PROTEIN PHOSPATASE 3 REGULATORY SUBUNIT B ALPHA ISOFORM TYPE 1"/>
    <property type="match status" value="1"/>
</dbReference>
<feature type="domain" description="EF-hand" evidence="4">
    <location>
        <begin position="1"/>
        <end position="35"/>
    </location>
</feature>
<dbReference type="Pfam" id="PF13499">
    <property type="entry name" value="EF-hand_7"/>
    <property type="match status" value="1"/>
</dbReference>
<dbReference type="SUPFAM" id="SSF47473">
    <property type="entry name" value="EF-hand"/>
    <property type="match status" value="1"/>
</dbReference>
<organism evidence="5 6">
    <name type="scientific">Panicum virgatum</name>
    <name type="common">Blackwell switchgrass</name>
    <dbReference type="NCBI Taxonomy" id="38727"/>
    <lineage>
        <taxon>Eukaryota</taxon>
        <taxon>Viridiplantae</taxon>
        <taxon>Streptophyta</taxon>
        <taxon>Embryophyta</taxon>
        <taxon>Tracheophyta</taxon>
        <taxon>Spermatophyta</taxon>
        <taxon>Magnoliopsida</taxon>
        <taxon>Liliopsida</taxon>
        <taxon>Poales</taxon>
        <taxon>Poaceae</taxon>
        <taxon>PACMAD clade</taxon>
        <taxon>Panicoideae</taxon>
        <taxon>Panicodae</taxon>
        <taxon>Paniceae</taxon>
        <taxon>Panicinae</taxon>
        <taxon>Panicum</taxon>
        <taxon>Panicum sect. Hiantes</taxon>
    </lineage>
</organism>
<evidence type="ECO:0000313" key="6">
    <source>
        <dbReference type="Proteomes" id="UP000823388"/>
    </source>
</evidence>
<evidence type="ECO:0000256" key="2">
    <source>
        <dbReference type="ARBA" id="ARBA00022737"/>
    </source>
</evidence>
<evidence type="ECO:0000256" key="1">
    <source>
        <dbReference type="ARBA" id="ARBA00022723"/>
    </source>
</evidence>
<feature type="domain" description="EF-hand" evidence="4">
    <location>
        <begin position="36"/>
        <end position="71"/>
    </location>
</feature>
<dbReference type="CDD" id="cd00051">
    <property type="entry name" value="EFh"/>
    <property type="match status" value="2"/>
</dbReference>
<evidence type="ECO:0000259" key="4">
    <source>
        <dbReference type="PROSITE" id="PS50222"/>
    </source>
</evidence>
<dbReference type="GO" id="GO:0005509">
    <property type="term" value="F:calcium ion binding"/>
    <property type="evidence" value="ECO:0007669"/>
    <property type="project" value="InterPro"/>
</dbReference>
<feature type="domain" description="EF-hand" evidence="4">
    <location>
        <begin position="103"/>
        <end position="139"/>
    </location>
</feature>
<dbReference type="InterPro" id="IPR011992">
    <property type="entry name" value="EF-hand-dom_pair"/>
</dbReference>
<keyword evidence="6" id="KW-1185">Reference proteome</keyword>
<dbReference type="InterPro" id="IPR002048">
    <property type="entry name" value="EF_hand_dom"/>
</dbReference>
<dbReference type="AlphaFoldDB" id="A0A8T0RTM4"/>
<reference evidence="5" key="1">
    <citation type="submission" date="2020-05" db="EMBL/GenBank/DDBJ databases">
        <title>WGS assembly of Panicum virgatum.</title>
        <authorList>
            <person name="Lovell J.T."/>
            <person name="Jenkins J."/>
            <person name="Shu S."/>
            <person name="Juenger T.E."/>
            <person name="Schmutz J."/>
        </authorList>
    </citation>
    <scope>NUCLEOTIDE SEQUENCE</scope>
    <source>
        <strain evidence="5">AP13</strain>
    </source>
</reference>